<dbReference type="RefSeq" id="WP_358703400.1">
    <property type="nucleotide sequence ID" value="NZ_JBFACG010000010.1"/>
</dbReference>
<dbReference type="EMBL" id="JBJDQH010000001">
    <property type="protein sequence ID" value="MFK4263659.1"/>
    <property type="molecule type" value="Genomic_DNA"/>
</dbReference>
<keyword evidence="3" id="KW-0132">Cell division</keyword>
<evidence type="ECO:0000256" key="5">
    <source>
        <dbReference type="ARBA" id="ARBA00023210"/>
    </source>
</evidence>
<evidence type="ECO:0000256" key="2">
    <source>
        <dbReference type="ARBA" id="ARBA00009323"/>
    </source>
</evidence>
<evidence type="ECO:0000256" key="1">
    <source>
        <dbReference type="ARBA" id="ARBA00004431"/>
    </source>
</evidence>
<dbReference type="Proteomes" id="UP001620295">
    <property type="component" value="Unassembled WGS sequence"/>
</dbReference>
<keyword evidence="5" id="KW-0717">Septation</keyword>
<sequence length="147" mass="15896">MSHHPAGAADEGRIVFTTTIQVTVANEPPVPLPAELRYAMTDPYAVCLSLGVPLAPTVDWVFARSLLAHGLHRPTGSGDVVVIPQHRHHPDAIRILLRRRNGAAVLEVATAAVTAFLRRSDVLVPPGTEHHHIDLDRVVQQLTAGIE</sequence>
<evidence type="ECO:0000256" key="6">
    <source>
        <dbReference type="ARBA" id="ARBA00023306"/>
    </source>
</evidence>
<reference evidence="7 8" key="1">
    <citation type="submission" date="2024-11" db="EMBL/GenBank/DDBJ databases">
        <title>The Natural Products Discovery Center: Release of the First 8490 Sequenced Strains for Exploring Actinobacteria Biosynthetic Diversity.</title>
        <authorList>
            <person name="Kalkreuter E."/>
            <person name="Kautsar S.A."/>
            <person name="Yang D."/>
            <person name="Bader C.D."/>
            <person name="Teijaro C.N."/>
            <person name="Fluegel L."/>
            <person name="Davis C.M."/>
            <person name="Simpson J.R."/>
            <person name="Lauterbach L."/>
            <person name="Steele A.D."/>
            <person name="Gui C."/>
            <person name="Meng S."/>
            <person name="Li G."/>
            <person name="Viehrig K."/>
            <person name="Ye F."/>
            <person name="Su P."/>
            <person name="Kiefer A.F."/>
            <person name="Nichols A."/>
            <person name="Cepeda A.J."/>
            <person name="Yan W."/>
            <person name="Fan B."/>
            <person name="Jiang Y."/>
            <person name="Adhikari A."/>
            <person name="Zheng C.-J."/>
            <person name="Schuster L."/>
            <person name="Cowan T.M."/>
            <person name="Smanski M.J."/>
            <person name="Chevrette M.G."/>
            <person name="De Carvalho L.P.S."/>
            <person name="Shen B."/>
        </authorList>
    </citation>
    <scope>NUCLEOTIDE SEQUENCE [LARGE SCALE GENOMIC DNA]</scope>
    <source>
        <strain evidence="7 8">NPDC020863</strain>
    </source>
</reference>
<protein>
    <submittedName>
        <fullName evidence="7">SsgA family sporulation/cell division regulator</fullName>
    </submittedName>
</protein>
<name>A0ABW8LCJ8_9ACTN</name>
<dbReference type="Gene3D" id="2.30.31.20">
    <property type="entry name" value="Sporulation-specific cell division protein SsgB"/>
    <property type="match status" value="1"/>
</dbReference>
<dbReference type="InterPro" id="IPR038658">
    <property type="entry name" value="SsgB_sf"/>
</dbReference>
<organism evidence="7 8">
    <name type="scientific">Streptomyces milbemycinicus</name>
    <dbReference type="NCBI Taxonomy" id="476552"/>
    <lineage>
        <taxon>Bacteria</taxon>
        <taxon>Bacillati</taxon>
        <taxon>Actinomycetota</taxon>
        <taxon>Actinomycetes</taxon>
        <taxon>Kitasatosporales</taxon>
        <taxon>Streptomycetaceae</taxon>
        <taxon>Streptomyces</taxon>
    </lineage>
</organism>
<keyword evidence="8" id="KW-1185">Reference proteome</keyword>
<comment type="subcellular location">
    <subcellularLocation>
        <location evidence="1">Cell septum</location>
    </subcellularLocation>
</comment>
<dbReference type="Pfam" id="PF04686">
    <property type="entry name" value="SsgA"/>
    <property type="match status" value="1"/>
</dbReference>
<evidence type="ECO:0000313" key="8">
    <source>
        <dbReference type="Proteomes" id="UP001620295"/>
    </source>
</evidence>
<comment type="caution">
    <text evidence="7">The sequence shown here is derived from an EMBL/GenBank/DDBJ whole genome shotgun (WGS) entry which is preliminary data.</text>
</comment>
<dbReference type="InterPro" id="IPR006776">
    <property type="entry name" value="SsgB"/>
</dbReference>
<keyword evidence="4" id="KW-0749">Sporulation</keyword>
<keyword evidence="6" id="KW-0131">Cell cycle</keyword>
<evidence type="ECO:0000256" key="3">
    <source>
        <dbReference type="ARBA" id="ARBA00022618"/>
    </source>
</evidence>
<proteinExistence type="inferred from homology"/>
<evidence type="ECO:0000313" key="7">
    <source>
        <dbReference type="EMBL" id="MFK4263659.1"/>
    </source>
</evidence>
<comment type="similarity">
    <text evidence="2">Belongs to the SsgA family.</text>
</comment>
<gene>
    <name evidence="7" type="ORF">ACI2L5_01790</name>
</gene>
<evidence type="ECO:0000256" key="4">
    <source>
        <dbReference type="ARBA" id="ARBA00022969"/>
    </source>
</evidence>
<accession>A0ABW8LCJ8</accession>